<accession>A0A4Y2HST5</accession>
<comment type="caution">
    <text evidence="1">The sequence shown here is derived from an EMBL/GenBank/DDBJ whole genome shotgun (WGS) entry which is preliminary data.</text>
</comment>
<organism evidence="1 2">
    <name type="scientific">Araneus ventricosus</name>
    <name type="common">Orbweaver spider</name>
    <name type="synonym">Epeira ventricosa</name>
    <dbReference type="NCBI Taxonomy" id="182803"/>
    <lineage>
        <taxon>Eukaryota</taxon>
        <taxon>Metazoa</taxon>
        <taxon>Ecdysozoa</taxon>
        <taxon>Arthropoda</taxon>
        <taxon>Chelicerata</taxon>
        <taxon>Arachnida</taxon>
        <taxon>Araneae</taxon>
        <taxon>Araneomorphae</taxon>
        <taxon>Entelegynae</taxon>
        <taxon>Araneoidea</taxon>
        <taxon>Araneidae</taxon>
        <taxon>Araneus</taxon>
    </lineage>
</organism>
<dbReference type="AlphaFoldDB" id="A0A4Y2HST5"/>
<dbReference type="OrthoDB" id="6425807at2759"/>
<dbReference type="Proteomes" id="UP000499080">
    <property type="component" value="Unassembled WGS sequence"/>
</dbReference>
<reference evidence="1 2" key="1">
    <citation type="journal article" date="2019" name="Sci. Rep.">
        <title>Orb-weaving spider Araneus ventricosus genome elucidates the spidroin gene catalogue.</title>
        <authorList>
            <person name="Kono N."/>
            <person name="Nakamura H."/>
            <person name="Ohtoshi R."/>
            <person name="Moran D.A.P."/>
            <person name="Shinohara A."/>
            <person name="Yoshida Y."/>
            <person name="Fujiwara M."/>
            <person name="Mori M."/>
            <person name="Tomita M."/>
            <person name="Arakawa K."/>
        </authorList>
    </citation>
    <scope>NUCLEOTIDE SEQUENCE [LARGE SCALE GENOMIC DNA]</scope>
</reference>
<proteinExistence type="predicted"/>
<evidence type="ECO:0000313" key="2">
    <source>
        <dbReference type="Proteomes" id="UP000499080"/>
    </source>
</evidence>
<name>A0A4Y2HST5_ARAVE</name>
<evidence type="ECO:0000313" key="1">
    <source>
        <dbReference type="EMBL" id="GBM68263.1"/>
    </source>
</evidence>
<protein>
    <recommendedName>
        <fullName evidence="3">Transposase Tc1-like domain-containing protein</fullName>
    </recommendedName>
</protein>
<sequence>MCIVVSSMWNHYQRDQNAFRRLGSGRRRIATTPDDLYLLQCAKRRKALTARQLASHLSAAAGRPMSRQNVSSRLHEGGLFEPRPVVCMPLSPAHQSTSDRSCIGPVNFAVGHQSSGDTYSLRMTLDLTFRTIPEGQ</sequence>
<gene>
    <name evidence="1" type="ORF">AVEN_88836_1</name>
</gene>
<keyword evidence="2" id="KW-1185">Reference proteome</keyword>
<dbReference type="EMBL" id="BGPR01002130">
    <property type="protein sequence ID" value="GBM68263.1"/>
    <property type="molecule type" value="Genomic_DNA"/>
</dbReference>
<evidence type="ECO:0008006" key="3">
    <source>
        <dbReference type="Google" id="ProtNLM"/>
    </source>
</evidence>